<comment type="cofactor">
    <cofactor evidence="1">
        <name>Mg(2+)</name>
        <dbReference type="ChEBI" id="CHEBI:18420"/>
    </cofactor>
</comment>
<dbReference type="Gene3D" id="3.10.520.10">
    <property type="entry name" value="ApbE-like domains"/>
    <property type="match status" value="2"/>
</dbReference>
<evidence type="ECO:0000256" key="10">
    <source>
        <dbReference type="ARBA" id="ARBA00048540"/>
    </source>
</evidence>
<evidence type="ECO:0000256" key="3">
    <source>
        <dbReference type="ARBA" id="ARBA00016337"/>
    </source>
</evidence>
<evidence type="ECO:0000256" key="2">
    <source>
        <dbReference type="ARBA" id="ARBA00011955"/>
    </source>
</evidence>
<evidence type="ECO:0000256" key="5">
    <source>
        <dbReference type="ARBA" id="ARBA00022679"/>
    </source>
</evidence>
<dbReference type="OrthoDB" id="9778595at2"/>
<dbReference type="InterPro" id="IPR024932">
    <property type="entry name" value="ApbE"/>
</dbReference>
<dbReference type="GO" id="GO:0046872">
    <property type="term" value="F:metal ion binding"/>
    <property type="evidence" value="ECO:0007669"/>
    <property type="project" value="UniProtKB-KW"/>
</dbReference>
<dbReference type="PANTHER" id="PTHR30040">
    <property type="entry name" value="THIAMINE BIOSYNTHESIS LIPOPROTEIN APBE"/>
    <property type="match status" value="1"/>
</dbReference>
<dbReference type="PANTHER" id="PTHR30040:SF2">
    <property type="entry name" value="FAD:PROTEIN FMN TRANSFERASE"/>
    <property type="match status" value="1"/>
</dbReference>
<keyword evidence="12" id="KW-1185">Reference proteome</keyword>
<evidence type="ECO:0000313" key="12">
    <source>
        <dbReference type="Proteomes" id="UP000275048"/>
    </source>
</evidence>
<accession>A0A3M8A221</accession>
<keyword evidence="5 11" id="KW-0808">Transferase</keyword>
<comment type="catalytic activity">
    <reaction evidence="10">
        <text>L-threonyl-[protein] + FAD = FMN-L-threonyl-[protein] + AMP + H(+)</text>
        <dbReference type="Rhea" id="RHEA:36847"/>
        <dbReference type="Rhea" id="RHEA-COMP:11060"/>
        <dbReference type="Rhea" id="RHEA-COMP:11061"/>
        <dbReference type="ChEBI" id="CHEBI:15378"/>
        <dbReference type="ChEBI" id="CHEBI:30013"/>
        <dbReference type="ChEBI" id="CHEBI:57692"/>
        <dbReference type="ChEBI" id="CHEBI:74257"/>
        <dbReference type="ChEBI" id="CHEBI:456215"/>
        <dbReference type="EC" id="2.7.1.180"/>
    </reaction>
</comment>
<keyword evidence="7" id="KW-0274">FAD</keyword>
<keyword evidence="8" id="KW-0460">Magnesium</keyword>
<name>A0A3M8A221_9MICO</name>
<dbReference type="SUPFAM" id="SSF143631">
    <property type="entry name" value="ApbE-like"/>
    <property type="match status" value="1"/>
</dbReference>
<evidence type="ECO:0000256" key="6">
    <source>
        <dbReference type="ARBA" id="ARBA00022723"/>
    </source>
</evidence>
<gene>
    <name evidence="11" type="ORF">EDM22_16500</name>
</gene>
<organism evidence="11 12">
    <name type="scientific">Agromyces tardus</name>
    <dbReference type="NCBI Taxonomy" id="2583849"/>
    <lineage>
        <taxon>Bacteria</taxon>
        <taxon>Bacillati</taxon>
        <taxon>Actinomycetota</taxon>
        <taxon>Actinomycetes</taxon>
        <taxon>Micrococcales</taxon>
        <taxon>Microbacteriaceae</taxon>
        <taxon>Agromyces</taxon>
    </lineage>
</organism>
<dbReference type="EMBL" id="RHHB01000051">
    <property type="protein sequence ID" value="RNB45279.1"/>
    <property type="molecule type" value="Genomic_DNA"/>
</dbReference>
<dbReference type="Proteomes" id="UP000275048">
    <property type="component" value="Unassembled WGS sequence"/>
</dbReference>
<dbReference type="EC" id="2.7.1.180" evidence="2"/>
<comment type="caution">
    <text evidence="11">The sequence shown here is derived from an EMBL/GenBank/DDBJ whole genome shotgun (WGS) entry which is preliminary data.</text>
</comment>
<dbReference type="InterPro" id="IPR003374">
    <property type="entry name" value="ApbE-like_sf"/>
</dbReference>
<sequence>MGTVVSLRLEGTRDAMATDAAAASLEAESPTTAAAVAAVGEVFARWEAHCSLYDPASELSRIGRGELGLVDAGEEVRGAYELALHWRARTGGSFTPHRGDGLIDLNGVVKALAIAESGAALDGLGVTRWGIDAGGDVLVGGAAAEGQAWRIGIVDPADRGALLGAIDLAGVGGRMAVATSGSAERGDHIWTQPGAGPAAFVQVSVAAGDILTADVLATAIVAGGRAALDEYTERFPIDVLAVLGDGSLLATPGWPRADAVTQPSAARDAAAAR</sequence>
<dbReference type="Pfam" id="PF02424">
    <property type="entry name" value="ApbE"/>
    <property type="match status" value="1"/>
</dbReference>
<keyword evidence="6" id="KW-0479">Metal-binding</keyword>
<dbReference type="AlphaFoldDB" id="A0A3M8A221"/>
<dbReference type="GO" id="GO:0016740">
    <property type="term" value="F:transferase activity"/>
    <property type="evidence" value="ECO:0007669"/>
    <property type="project" value="UniProtKB-KW"/>
</dbReference>
<keyword evidence="4" id="KW-0285">Flavoprotein</keyword>
<evidence type="ECO:0000256" key="4">
    <source>
        <dbReference type="ARBA" id="ARBA00022630"/>
    </source>
</evidence>
<evidence type="ECO:0000256" key="1">
    <source>
        <dbReference type="ARBA" id="ARBA00001946"/>
    </source>
</evidence>
<proteinExistence type="predicted"/>
<reference evidence="11 12" key="1">
    <citation type="submission" date="2018-10" db="EMBL/GenBank/DDBJ databases">
        <title>Isolation, diversity and antibacterial activity of antinobacteria from the wheat rhizosphere soil.</title>
        <authorList>
            <person name="Sun T."/>
        </authorList>
    </citation>
    <scope>NUCLEOTIDE SEQUENCE [LARGE SCALE GENOMIC DNA]</scope>
    <source>
        <strain evidence="11 12">SJ-23</strain>
    </source>
</reference>
<protein>
    <recommendedName>
        <fullName evidence="3">FAD:protein FMN transferase</fullName>
        <ecNumber evidence="2">2.7.1.180</ecNumber>
    </recommendedName>
    <alternativeName>
        <fullName evidence="9">Flavin transferase</fullName>
    </alternativeName>
</protein>
<evidence type="ECO:0000256" key="8">
    <source>
        <dbReference type="ARBA" id="ARBA00022842"/>
    </source>
</evidence>
<evidence type="ECO:0000313" key="11">
    <source>
        <dbReference type="EMBL" id="RNB45279.1"/>
    </source>
</evidence>
<evidence type="ECO:0000256" key="7">
    <source>
        <dbReference type="ARBA" id="ARBA00022827"/>
    </source>
</evidence>
<evidence type="ECO:0000256" key="9">
    <source>
        <dbReference type="ARBA" id="ARBA00031306"/>
    </source>
</evidence>